<sequence>MVAEPCEVELDELELVVTPHDAIDAGEAGALDTDSAVDIGHRELEHFDEEADKSGSVGAGGFSYLGVDDGVRMIARMVERVLLDLRVKVRNLVILIGNSLDTSFSLGGPSKEHTIGNASHGMLVFHVAHLDYGFDTHFSQNEAAADSLMEPAAITKVVNFTGVSAKFTDVALEDLQFEVSQACSSPSQVGEFLSDCVTILEGENGGASGTVQLTIPWRNDHQNVPKVEVGVSISPLNFRVSLNELHHLIALACSYESRGNAGTPVTGMRDVKSSGQSIFLSPDLANSRSNELGSVTCTNVYKSFEALSITSDTKRSDPSAFSTTAFLPVTKFISDWMQWTSNDTPQDLEVTEADLAASVDEFFDCLDGTRSSFASGSGVWSWTRSAFGSITAASSLEGESVSGRSDVRRDVEYNVQSKVDRFSLTYVCKREIQIRESNEEQYPKDEPEESFELCLEKINSFIQVAECETRFNLNIKSVVLRETVTAQKFHSKARDHGKHSCTEGAHWTRFATESLSTSMDKFLTPFPVSLDGLKLSECTTTGESRCCGSNMMKVLNFENLDESVKVKRGIVLLHISAIEEFATSLSIKWRSSFSGECAVDGIKRNHTDLSAALQPLIVWIDVRSLKKINLLISEIGALSSSHVTDKSRTDHSTTMKVPGDNIPICSYLNAGVVLPCVRMFLSFPRDETETSNCICFRKEFLVLNLTSSATSASNLQPVCTYKHSDRLQNGSALFEADSLMLNIQDVEVCVISEAGSDTCTGKPKFCCKRILQICQFPQNLMSVPKYDDLKESNKVDVKWQRKAGRASWILKRAWDEVAAQQRRGDGGGGVGGSSSEFAAATASEPVGEGKSHLQEQILQTSSMCVLVFLKDVKIIIPETYHMLLPELVACFSKSLFLNETPADFKRSTKVNDSVSNPSSCANSDVAQTSISVSCDTFEMIMHPQPLLESDMTGQISKDEWRFWDTLKFKFQNLQTLVGLALGGDLGANYLKLHHEDCQVAALSSNASESMTNVKNELLLLSCRGDVIGRGDGRGANALATGAAGLTVNAIVWPAKEQSTDTLVAGTMKGGTLVAHGGRLDWLPAVVTYFTECKNCASLHYMKPMTASSSCSSIENNVSEKENLELGGASCQRTYLLLDLHDTAVCYVPGTEGSASQGKDSKGHPRNCDFSSSTDSSDMGRESTPFPGSVACILAAAAVRVSSNVITNTGGVQFDIKLRDLALHLLDTGLRNHISFDYTTKSMQNAGYVQVANEAVMKAFVRVNCKEGPDWEVEFVNNQLHFSTCQDTTAAFGRLIIQLQQLFTPEVQQSSVHLRNRETGSGEVSEIHYKATQELSAIGSQQTSKSEDVSYDPDEMAGGSCFALFDGVLENAYNLVKNPKATARNLGMDLGVSNTSSQSVPNKESVNSESPGGSEETDFSALKTSSSVDTISSKLVKDFADSDRLEKSISVFIEDYCASGKQCLVRSDGSTSEKQSAKSSAQFFGSRRFQNQQNLEMDGGWYDNQTFELLDNHVSEDIVSEHTRQLKARADSRHYRVGGMAQLKPSNSNKYPTAVGRVLLRDLNARWKLYGGSDWPLGNLKMPSTSKQSRQGRRQESCVEVILDGMDLQYDAFPAKGVYASKLLVEIRNVRVYDCSVNAPWRLVLGYYRSSSYPRETSSKAVKIEMDSVRPNPESPLEEYRLLLSLLPIRLHLDQQHIDFFIDFFSQDTCLAGCQCQTSTDGTFLSGTASTELETTDEALLPFFQMCEIRPFMIRVDYLPRRLDLAALRGGNYAELLNLVSWKGIELQLKQVRAAGIHGWGSLSGVVFGEWLQDISQNQIHKFIKGLGPVRPFYALGSGAAKLIVIPAKQYKKDRRLLRGMKKGAITFFRSLSLEALGLGAHLAAGAHQILLQTELALGGLCSPESLAPDTWEELQREALQPSGTREGLQQAYESFSRGLERTASSLLGNPLKIYQRGAGAGLAVVSALKAAPAAALAPASAAAGAVHQALIGVRNGLDPEHKRESDEKHAGPPPEVKRCK</sequence>
<reference evidence="2" key="1">
    <citation type="journal article" date="2024" name="Proc. Natl. Acad. Sci. U.S.A.">
        <title>Extraordinary preservation of gene collinearity over three hundred million years revealed in homosporous lycophytes.</title>
        <authorList>
            <person name="Li C."/>
            <person name="Wickell D."/>
            <person name="Kuo L.Y."/>
            <person name="Chen X."/>
            <person name="Nie B."/>
            <person name="Liao X."/>
            <person name="Peng D."/>
            <person name="Ji J."/>
            <person name="Jenkins J."/>
            <person name="Williams M."/>
            <person name="Shu S."/>
            <person name="Plott C."/>
            <person name="Barry K."/>
            <person name="Rajasekar S."/>
            <person name="Grimwood J."/>
            <person name="Han X."/>
            <person name="Sun S."/>
            <person name="Hou Z."/>
            <person name="He W."/>
            <person name="Dai G."/>
            <person name="Sun C."/>
            <person name="Schmutz J."/>
            <person name="Leebens-Mack J.H."/>
            <person name="Li F.W."/>
            <person name="Wang L."/>
        </authorList>
    </citation>
    <scope>NUCLEOTIDE SEQUENCE [LARGE SCALE GENOMIC DNA]</scope>
    <source>
        <strain evidence="2">cv. PW_Plant_1</strain>
    </source>
</reference>
<organism evidence="1 2">
    <name type="scientific">Diphasiastrum complanatum</name>
    <name type="common">Issler's clubmoss</name>
    <name type="synonym">Lycopodium complanatum</name>
    <dbReference type="NCBI Taxonomy" id="34168"/>
    <lineage>
        <taxon>Eukaryota</taxon>
        <taxon>Viridiplantae</taxon>
        <taxon>Streptophyta</taxon>
        <taxon>Embryophyta</taxon>
        <taxon>Tracheophyta</taxon>
        <taxon>Lycopodiopsida</taxon>
        <taxon>Lycopodiales</taxon>
        <taxon>Lycopodiaceae</taxon>
        <taxon>Lycopodioideae</taxon>
        <taxon>Diphasiastrum</taxon>
    </lineage>
</organism>
<accession>A0ACC2CXU0</accession>
<name>A0ACC2CXU0_DIPCM</name>
<keyword evidence="2" id="KW-1185">Reference proteome</keyword>
<dbReference type="Proteomes" id="UP001162992">
    <property type="component" value="Chromosome 8"/>
</dbReference>
<gene>
    <name evidence="1" type="ORF">O6H91_08G051700</name>
</gene>
<comment type="caution">
    <text evidence="1">The sequence shown here is derived from an EMBL/GenBank/DDBJ whole genome shotgun (WGS) entry which is preliminary data.</text>
</comment>
<evidence type="ECO:0000313" key="2">
    <source>
        <dbReference type="Proteomes" id="UP001162992"/>
    </source>
</evidence>
<dbReference type="EMBL" id="CM055099">
    <property type="protein sequence ID" value="KAJ7546729.1"/>
    <property type="molecule type" value="Genomic_DNA"/>
</dbReference>
<proteinExistence type="predicted"/>
<protein>
    <submittedName>
        <fullName evidence="1">Uncharacterized protein</fullName>
    </submittedName>
</protein>
<evidence type="ECO:0000313" key="1">
    <source>
        <dbReference type="EMBL" id="KAJ7546729.1"/>
    </source>
</evidence>